<feature type="transmembrane region" description="Helical" evidence="8">
    <location>
        <begin position="75"/>
        <end position="92"/>
    </location>
</feature>
<dbReference type="InterPro" id="IPR011066">
    <property type="entry name" value="MscS_channel_C_sf"/>
</dbReference>
<dbReference type="EMBL" id="FOMX01000018">
    <property type="protein sequence ID" value="SFE71743.1"/>
    <property type="molecule type" value="Genomic_DNA"/>
</dbReference>
<dbReference type="PANTHER" id="PTHR30566">
    <property type="entry name" value="YNAI-RELATED MECHANOSENSITIVE ION CHANNEL"/>
    <property type="match status" value="1"/>
</dbReference>
<feature type="transmembrane region" description="Helical" evidence="8">
    <location>
        <begin position="173"/>
        <end position="191"/>
    </location>
</feature>
<evidence type="ECO:0000313" key="12">
    <source>
        <dbReference type="EMBL" id="SFE71743.1"/>
    </source>
</evidence>
<dbReference type="InterPro" id="IPR010920">
    <property type="entry name" value="LSM_dom_sf"/>
</dbReference>
<feature type="transmembrane region" description="Helical" evidence="8">
    <location>
        <begin position="23"/>
        <end position="43"/>
    </location>
</feature>
<proteinExistence type="inferred from homology"/>
<dbReference type="Pfam" id="PF21088">
    <property type="entry name" value="MS_channel_1st"/>
    <property type="match status" value="1"/>
</dbReference>
<dbReference type="GO" id="GO:0005886">
    <property type="term" value="C:plasma membrane"/>
    <property type="evidence" value="ECO:0007669"/>
    <property type="project" value="UniProtKB-SubCell"/>
</dbReference>
<dbReference type="Proteomes" id="UP000199400">
    <property type="component" value="Unassembled WGS sequence"/>
</dbReference>
<dbReference type="SUPFAM" id="SSF82689">
    <property type="entry name" value="Mechanosensitive channel protein MscS (YggB), C-terminal domain"/>
    <property type="match status" value="1"/>
</dbReference>
<keyword evidence="4 8" id="KW-0812">Transmembrane</keyword>
<feature type="domain" description="Mechanosensitive ion channel transmembrane helices 2/3" evidence="11">
    <location>
        <begin position="155"/>
        <end position="192"/>
    </location>
</feature>
<dbReference type="SUPFAM" id="SSF50182">
    <property type="entry name" value="Sm-like ribonucleoproteins"/>
    <property type="match status" value="1"/>
</dbReference>
<evidence type="ECO:0000256" key="6">
    <source>
        <dbReference type="ARBA" id="ARBA00023136"/>
    </source>
</evidence>
<dbReference type="Pfam" id="PF00924">
    <property type="entry name" value="MS_channel_2nd"/>
    <property type="match status" value="1"/>
</dbReference>
<feature type="domain" description="Mechanosensitive ion channel MscS" evidence="9">
    <location>
        <begin position="194"/>
        <end position="260"/>
    </location>
</feature>
<name>A0A1I2CVB6_9BACT</name>
<gene>
    <name evidence="12" type="ORF">SAMN02745121_05254</name>
</gene>
<feature type="domain" description="Mechanosensitive ion channel MscS C-terminal" evidence="10">
    <location>
        <begin position="266"/>
        <end position="346"/>
    </location>
</feature>
<dbReference type="Gene3D" id="3.30.70.100">
    <property type="match status" value="1"/>
</dbReference>
<dbReference type="Gene3D" id="1.10.287.1260">
    <property type="match status" value="1"/>
</dbReference>
<comment type="similarity">
    <text evidence="2">Belongs to the MscS (TC 1.A.23) family.</text>
</comment>
<dbReference type="InterPro" id="IPR023408">
    <property type="entry name" value="MscS_beta-dom_sf"/>
</dbReference>
<feature type="transmembrane region" description="Helical" evidence="8">
    <location>
        <begin position="147"/>
        <end position="167"/>
    </location>
</feature>
<evidence type="ECO:0000256" key="2">
    <source>
        <dbReference type="ARBA" id="ARBA00008017"/>
    </source>
</evidence>
<dbReference type="InterPro" id="IPR006685">
    <property type="entry name" value="MscS_channel_2nd"/>
</dbReference>
<dbReference type="InterPro" id="IPR049278">
    <property type="entry name" value="MS_channel_C"/>
</dbReference>
<keyword evidence="3" id="KW-1003">Cell membrane</keyword>
<dbReference type="Pfam" id="PF21082">
    <property type="entry name" value="MS_channel_3rd"/>
    <property type="match status" value="1"/>
</dbReference>
<dbReference type="PANTHER" id="PTHR30566:SF25">
    <property type="entry name" value="INNER MEMBRANE PROTEIN"/>
    <property type="match status" value="1"/>
</dbReference>
<accession>A0A1I2CVB6</accession>
<feature type="compositionally biased region" description="Pro residues" evidence="7">
    <location>
        <begin position="377"/>
        <end position="400"/>
    </location>
</feature>
<evidence type="ECO:0000256" key="1">
    <source>
        <dbReference type="ARBA" id="ARBA00004651"/>
    </source>
</evidence>
<evidence type="ECO:0000256" key="5">
    <source>
        <dbReference type="ARBA" id="ARBA00022989"/>
    </source>
</evidence>
<dbReference type="AlphaFoldDB" id="A0A1I2CVB6"/>
<feature type="region of interest" description="Disordered" evidence="7">
    <location>
        <begin position="366"/>
        <end position="400"/>
    </location>
</feature>
<sequence length="400" mass="43622">MLAGAMVEALESLLERTWLGITGLQWLAASVILVALTPTLMLLRRTACRRMRKHAVRTESDVDDAIADLIERTRGWFFALLGLRLATLMLDLPERWDHRVHTALIVGGMIQGGIWASTAVRYLVDRRFARHVHAEGASPQVTPIAQALLRLAGLVVVWSIVVLVVLSAFGIDITALVAGLGIGGVAVALAVQKVLGDILASVSIIVDKPFAPGDFISVGQQSGTVRRIGMRSTILASLGGEEVVLSNNDLLSSRIQNYTRMQERRVVLRIGVVYTTPQELLERLPGLLRAAVERREKVRFERATLVNLGESALEYEVVYWVLSPDYGFYAELHQQLLFELIREMRELGYEFALPSRTIYVVPPEEGVSGGPSLAGGPPSPPRWPAPPAPPGPPGPAVTTS</sequence>
<feature type="transmembrane region" description="Helical" evidence="8">
    <location>
        <begin position="104"/>
        <end position="124"/>
    </location>
</feature>
<evidence type="ECO:0000313" key="13">
    <source>
        <dbReference type="Proteomes" id="UP000199400"/>
    </source>
</evidence>
<dbReference type="InterPro" id="IPR011014">
    <property type="entry name" value="MscS_channel_TM-2"/>
</dbReference>
<dbReference type="Gene3D" id="2.30.30.60">
    <property type="match status" value="1"/>
</dbReference>
<protein>
    <submittedName>
        <fullName evidence="12">Small-conductance mechanosensitive channel</fullName>
    </submittedName>
</protein>
<evidence type="ECO:0000256" key="8">
    <source>
        <dbReference type="SAM" id="Phobius"/>
    </source>
</evidence>
<keyword evidence="5 8" id="KW-1133">Transmembrane helix</keyword>
<organism evidence="12 13">
    <name type="scientific">Nannocystis exedens</name>
    <dbReference type="NCBI Taxonomy" id="54"/>
    <lineage>
        <taxon>Bacteria</taxon>
        <taxon>Pseudomonadati</taxon>
        <taxon>Myxococcota</taxon>
        <taxon>Polyangia</taxon>
        <taxon>Nannocystales</taxon>
        <taxon>Nannocystaceae</taxon>
        <taxon>Nannocystis</taxon>
    </lineage>
</organism>
<dbReference type="SUPFAM" id="SSF82861">
    <property type="entry name" value="Mechanosensitive channel protein MscS (YggB), transmembrane region"/>
    <property type="match status" value="1"/>
</dbReference>
<evidence type="ECO:0000259" key="10">
    <source>
        <dbReference type="Pfam" id="PF21082"/>
    </source>
</evidence>
<keyword evidence="6 8" id="KW-0472">Membrane</keyword>
<keyword evidence="13" id="KW-1185">Reference proteome</keyword>
<dbReference type="STRING" id="54.SAMN02745121_05254"/>
<evidence type="ECO:0000259" key="9">
    <source>
        <dbReference type="Pfam" id="PF00924"/>
    </source>
</evidence>
<dbReference type="GO" id="GO:0008381">
    <property type="term" value="F:mechanosensitive monoatomic ion channel activity"/>
    <property type="evidence" value="ECO:0007669"/>
    <property type="project" value="UniProtKB-ARBA"/>
</dbReference>
<reference evidence="13" key="1">
    <citation type="submission" date="2016-10" db="EMBL/GenBank/DDBJ databases">
        <authorList>
            <person name="Varghese N."/>
            <person name="Submissions S."/>
        </authorList>
    </citation>
    <scope>NUCLEOTIDE SEQUENCE [LARGE SCALE GENOMIC DNA]</scope>
    <source>
        <strain evidence="13">ATCC 25963</strain>
    </source>
</reference>
<evidence type="ECO:0000259" key="11">
    <source>
        <dbReference type="Pfam" id="PF21088"/>
    </source>
</evidence>
<comment type="subcellular location">
    <subcellularLocation>
        <location evidence="1">Cell membrane</location>
        <topology evidence="1">Multi-pass membrane protein</topology>
    </subcellularLocation>
</comment>
<evidence type="ECO:0000256" key="7">
    <source>
        <dbReference type="SAM" id="MobiDB-lite"/>
    </source>
</evidence>
<dbReference type="InterPro" id="IPR049142">
    <property type="entry name" value="MS_channel_1st"/>
</dbReference>
<evidence type="ECO:0000256" key="3">
    <source>
        <dbReference type="ARBA" id="ARBA00022475"/>
    </source>
</evidence>
<evidence type="ECO:0000256" key="4">
    <source>
        <dbReference type="ARBA" id="ARBA00022692"/>
    </source>
</evidence>